<proteinExistence type="predicted"/>
<feature type="compositionally biased region" description="Basic and acidic residues" evidence="1">
    <location>
        <begin position="52"/>
        <end position="63"/>
    </location>
</feature>
<reference evidence="3 4" key="1">
    <citation type="journal article" date="2019" name="Sci. Rep.">
        <title>Orb-weaving spider Araneus ventricosus genome elucidates the spidroin gene catalogue.</title>
        <authorList>
            <person name="Kono N."/>
            <person name="Nakamura H."/>
            <person name="Ohtoshi R."/>
            <person name="Moran D.A.P."/>
            <person name="Shinohara A."/>
            <person name="Yoshida Y."/>
            <person name="Fujiwara M."/>
            <person name="Mori M."/>
            <person name="Tomita M."/>
            <person name="Arakawa K."/>
        </authorList>
    </citation>
    <scope>NUCLEOTIDE SEQUENCE [LARGE SCALE GENOMIC DNA]</scope>
</reference>
<sequence length="202" mass="22970">MVQRGQKRRAEETEEQRNSRLSDMAQRGQERKAEETEEQRNSRLSDMTQRSQESRSKQKNKEITDWTDKACHVTSVKDALFEIARATPGHICVPFSKDKLSIHSVAVLLKHILRTSFPESDDTFCKTLPHPSWQCSPACSAACDRFVYSLGLGVVLTSGVMSGFKPSDSDLIPKVKEPIRGIYYRTVPEYLKRQTSLFEVST</sequence>
<accession>A0A4Y2CVS2</accession>
<protein>
    <recommendedName>
        <fullName evidence="2">STPR domain-containing protein</fullName>
    </recommendedName>
</protein>
<evidence type="ECO:0000259" key="2">
    <source>
        <dbReference type="Pfam" id="PF21107"/>
    </source>
</evidence>
<feature type="domain" description="STPR" evidence="2">
    <location>
        <begin position="1"/>
        <end position="55"/>
    </location>
</feature>
<feature type="region of interest" description="Disordered" evidence="1">
    <location>
        <begin position="1"/>
        <end position="63"/>
    </location>
</feature>
<feature type="compositionally biased region" description="Basic and acidic residues" evidence="1">
    <location>
        <begin position="28"/>
        <end position="43"/>
    </location>
</feature>
<feature type="compositionally biased region" description="Basic and acidic residues" evidence="1">
    <location>
        <begin position="8"/>
        <end position="20"/>
    </location>
</feature>
<evidence type="ECO:0000313" key="3">
    <source>
        <dbReference type="EMBL" id="GBM07818.1"/>
    </source>
</evidence>
<dbReference type="InterPro" id="IPR048998">
    <property type="entry name" value="STPR"/>
</dbReference>
<name>A0A4Y2CVS2_ARAVE</name>
<dbReference type="Proteomes" id="UP000499080">
    <property type="component" value="Unassembled WGS sequence"/>
</dbReference>
<dbReference type="Pfam" id="PF21107">
    <property type="entry name" value="STPRs"/>
    <property type="match status" value="1"/>
</dbReference>
<organism evidence="3 4">
    <name type="scientific">Araneus ventricosus</name>
    <name type="common">Orbweaver spider</name>
    <name type="synonym">Epeira ventricosa</name>
    <dbReference type="NCBI Taxonomy" id="182803"/>
    <lineage>
        <taxon>Eukaryota</taxon>
        <taxon>Metazoa</taxon>
        <taxon>Ecdysozoa</taxon>
        <taxon>Arthropoda</taxon>
        <taxon>Chelicerata</taxon>
        <taxon>Arachnida</taxon>
        <taxon>Araneae</taxon>
        <taxon>Araneomorphae</taxon>
        <taxon>Entelegynae</taxon>
        <taxon>Araneoidea</taxon>
        <taxon>Araneidae</taxon>
        <taxon>Araneus</taxon>
    </lineage>
</organism>
<gene>
    <name evidence="3" type="ORF">AVEN_33100_1</name>
</gene>
<dbReference type="EMBL" id="BGPR01000247">
    <property type="protein sequence ID" value="GBM07818.1"/>
    <property type="molecule type" value="Genomic_DNA"/>
</dbReference>
<comment type="caution">
    <text evidence="3">The sequence shown here is derived from an EMBL/GenBank/DDBJ whole genome shotgun (WGS) entry which is preliminary data.</text>
</comment>
<evidence type="ECO:0000313" key="4">
    <source>
        <dbReference type="Proteomes" id="UP000499080"/>
    </source>
</evidence>
<evidence type="ECO:0000256" key="1">
    <source>
        <dbReference type="SAM" id="MobiDB-lite"/>
    </source>
</evidence>
<dbReference type="AlphaFoldDB" id="A0A4Y2CVS2"/>
<keyword evidence="4" id="KW-1185">Reference proteome</keyword>